<dbReference type="GO" id="GO:0046872">
    <property type="term" value="F:metal ion binding"/>
    <property type="evidence" value="ECO:0007669"/>
    <property type="project" value="UniProtKB-KW"/>
</dbReference>
<dbReference type="OrthoDB" id="9787701at2"/>
<gene>
    <name evidence="10" type="ORF">ETU37_14885</name>
</gene>
<dbReference type="GO" id="GO:0005737">
    <property type="term" value="C:cytoplasm"/>
    <property type="evidence" value="ECO:0007669"/>
    <property type="project" value="TreeGrafter"/>
</dbReference>
<dbReference type="Proteomes" id="UP000291189">
    <property type="component" value="Unassembled WGS sequence"/>
</dbReference>
<dbReference type="EMBL" id="SDPU01000027">
    <property type="protein sequence ID" value="RYU10992.1"/>
    <property type="molecule type" value="Genomic_DNA"/>
</dbReference>
<dbReference type="GO" id="GO:0006302">
    <property type="term" value="P:double-strand break repair"/>
    <property type="evidence" value="ECO:0007669"/>
    <property type="project" value="TreeGrafter"/>
</dbReference>
<dbReference type="PANTHER" id="PTHR15822:SF4">
    <property type="entry name" value="TYROSYL-DNA PHOSPHODIESTERASE 2"/>
    <property type="match status" value="1"/>
</dbReference>
<accession>A0A4Q5IXY8</accession>
<keyword evidence="4" id="KW-0479">Metal-binding</keyword>
<protein>
    <recommendedName>
        <fullName evidence="9">Endonuclease/exonuclease/phosphatase domain-containing protein</fullName>
    </recommendedName>
</protein>
<keyword evidence="8" id="KW-0234">DNA repair</keyword>
<evidence type="ECO:0000256" key="4">
    <source>
        <dbReference type="ARBA" id="ARBA00022723"/>
    </source>
</evidence>
<keyword evidence="7" id="KW-0460">Magnesium</keyword>
<evidence type="ECO:0000313" key="10">
    <source>
        <dbReference type="EMBL" id="RYU10992.1"/>
    </source>
</evidence>
<dbReference type="PANTHER" id="PTHR15822">
    <property type="entry name" value="TRAF AND TNF RECEPTOR-ASSOCIATED PROTEIN"/>
    <property type="match status" value="1"/>
</dbReference>
<evidence type="ECO:0000256" key="7">
    <source>
        <dbReference type="ARBA" id="ARBA00022842"/>
    </source>
</evidence>
<dbReference type="InterPro" id="IPR005135">
    <property type="entry name" value="Endo/exonuclease/phosphatase"/>
</dbReference>
<dbReference type="GO" id="GO:0070260">
    <property type="term" value="F:5'-tyrosyl-DNA phosphodiesterase activity"/>
    <property type="evidence" value="ECO:0007669"/>
    <property type="project" value="TreeGrafter"/>
</dbReference>
<dbReference type="SUPFAM" id="SSF56219">
    <property type="entry name" value="DNase I-like"/>
    <property type="match status" value="1"/>
</dbReference>
<reference evidence="10 11" key="1">
    <citation type="submission" date="2019-01" db="EMBL/GenBank/DDBJ databases">
        <title>Nocardioides guangzhouensis sp. nov., an actinobacterium isolated from soil.</title>
        <authorList>
            <person name="Fu Y."/>
            <person name="Cai Y."/>
            <person name="Lin Z."/>
            <person name="Chen P."/>
        </authorList>
    </citation>
    <scope>NUCLEOTIDE SEQUENCE [LARGE SCALE GENOMIC DNA]</scope>
    <source>
        <strain evidence="10 11">NBRC 105384</strain>
    </source>
</reference>
<dbReference type="Pfam" id="PF03372">
    <property type="entry name" value="Exo_endo_phos"/>
    <property type="match status" value="1"/>
</dbReference>
<comment type="cofactor">
    <cofactor evidence="1">
        <name>Mn(2+)</name>
        <dbReference type="ChEBI" id="CHEBI:29035"/>
    </cofactor>
</comment>
<organism evidence="10 11">
    <name type="scientific">Nocardioides iriomotensis</name>
    <dbReference type="NCBI Taxonomy" id="715784"/>
    <lineage>
        <taxon>Bacteria</taxon>
        <taxon>Bacillati</taxon>
        <taxon>Actinomycetota</taxon>
        <taxon>Actinomycetes</taxon>
        <taxon>Propionibacteriales</taxon>
        <taxon>Nocardioidaceae</taxon>
        <taxon>Nocardioides</taxon>
    </lineage>
</organism>
<dbReference type="InterPro" id="IPR036691">
    <property type="entry name" value="Endo/exonu/phosph_ase_sf"/>
</dbReference>
<evidence type="ECO:0000256" key="1">
    <source>
        <dbReference type="ARBA" id="ARBA00001936"/>
    </source>
</evidence>
<dbReference type="Gene3D" id="3.60.10.10">
    <property type="entry name" value="Endonuclease/exonuclease/phosphatase"/>
    <property type="match status" value="1"/>
</dbReference>
<dbReference type="InterPro" id="IPR051547">
    <property type="entry name" value="TDP2-like"/>
</dbReference>
<comment type="cofactor">
    <cofactor evidence="2">
        <name>Mg(2+)</name>
        <dbReference type="ChEBI" id="CHEBI:18420"/>
    </cofactor>
</comment>
<name>A0A4Q5IXY8_9ACTN</name>
<keyword evidence="6" id="KW-0378">Hydrolase</keyword>
<evidence type="ECO:0000256" key="6">
    <source>
        <dbReference type="ARBA" id="ARBA00022801"/>
    </source>
</evidence>
<keyword evidence="11" id="KW-1185">Reference proteome</keyword>
<evidence type="ECO:0000256" key="3">
    <source>
        <dbReference type="ARBA" id="ARBA00022722"/>
    </source>
</evidence>
<keyword evidence="5" id="KW-0227">DNA damage</keyword>
<feature type="domain" description="Endonuclease/exonuclease/phosphatase" evidence="9">
    <location>
        <begin position="13"/>
        <end position="312"/>
    </location>
</feature>
<proteinExistence type="predicted"/>
<evidence type="ECO:0000313" key="11">
    <source>
        <dbReference type="Proteomes" id="UP000291189"/>
    </source>
</evidence>
<keyword evidence="3" id="KW-0540">Nuclease</keyword>
<evidence type="ECO:0000256" key="2">
    <source>
        <dbReference type="ARBA" id="ARBA00001946"/>
    </source>
</evidence>
<sequence>MRCVSTPSGLTVATYNVYLGADLALLFGATDIDQLAERAGLVREQLAATDFAQRARAVARIVVREGVDVLGLQEVTRWATAPVLPDGSIGPDEPVVEFLPLLLDALQAEGAPYDVHAVNENFAGGLPVGDHWMSILGANVVLVRRGGAFAVTGECTGTFDAVLDMPTGIDGVTFPIRRSWGAVDGTVDGHPVRFVVTHTEAYAAGPRDAQRDELVATVGDPGCPVVLVGDFNARPEAVGMPAPYVDAWIAAGGAADGGFTCGQGAVLDNRDSRLDERIDYVFVRDLEVRGCHVVGDRPGDRTEPGRLWPSDHAGVVARLEF</sequence>
<evidence type="ECO:0000256" key="5">
    <source>
        <dbReference type="ARBA" id="ARBA00022763"/>
    </source>
</evidence>
<evidence type="ECO:0000256" key="8">
    <source>
        <dbReference type="ARBA" id="ARBA00023204"/>
    </source>
</evidence>
<dbReference type="GO" id="GO:0003697">
    <property type="term" value="F:single-stranded DNA binding"/>
    <property type="evidence" value="ECO:0007669"/>
    <property type="project" value="TreeGrafter"/>
</dbReference>
<comment type="caution">
    <text evidence="10">The sequence shown here is derived from an EMBL/GenBank/DDBJ whole genome shotgun (WGS) entry which is preliminary data.</text>
</comment>
<evidence type="ECO:0000259" key="9">
    <source>
        <dbReference type="Pfam" id="PF03372"/>
    </source>
</evidence>
<dbReference type="AlphaFoldDB" id="A0A4Q5IXY8"/>
<dbReference type="GO" id="GO:0004518">
    <property type="term" value="F:nuclease activity"/>
    <property type="evidence" value="ECO:0007669"/>
    <property type="project" value="UniProtKB-KW"/>
</dbReference>